<dbReference type="PANTHER" id="PTHR44145:SF3">
    <property type="entry name" value="DNAJ HOMOLOG SUBFAMILY A MEMBER 3, MITOCHONDRIAL"/>
    <property type="match status" value="1"/>
</dbReference>
<dbReference type="PROSITE" id="PS50076">
    <property type="entry name" value="DNAJ_2"/>
    <property type="match status" value="2"/>
</dbReference>
<dbReference type="SUPFAM" id="SSF46565">
    <property type="entry name" value="Chaperone J-domain"/>
    <property type="match status" value="2"/>
</dbReference>
<evidence type="ECO:0000313" key="3">
    <source>
        <dbReference type="EMBL" id="PAV79708.1"/>
    </source>
</evidence>
<dbReference type="EMBL" id="LIAE01007377">
    <property type="protein sequence ID" value="PAV79707.1"/>
    <property type="molecule type" value="Genomic_DNA"/>
</dbReference>
<dbReference type="AlphaFoldDB" id="A0A2A2L0N1"/>
<dbReference type="Gene3D" id="1.10.287.110">
    <property type="entry name" value="DnaJ domain"/>
    <property type="match status" value="2"/>
</dbReference>
<protein>
    <recommendedName>
        <fullName evidence="2">J domain-containing protein</fullName>
    </recommendedName>
</protein>
<dbReference type="EMBL" id="LIAE01007377">
    <property type="protein sequence ID" value="PAV79706.1"/>
    <property type="molecule type" value="Genomic_DNA"/>
</dbReference>
<accession>A0A2A2L0N1</accession>
<keyword evidence="4" id="KW-1185">Reference proteome</keyword>
<dbReference type="PANTHER" id="PTHR44145">
    <property type="entry name" value="DNAJ HOMOLOG SUBFAMILY A MEMBER 3, MITOCHONDRIAL"/>
    <property type="match status" value="1"/>
</dbReference>
<comment type="caution">
    <text evidence="3">The sequence shown here is derived from an EMBL/GenBank/DDBJ whole genome shotgun (WGS) entry which is preliminary data.</text>
</comment>
<proteinExistence type="predicted"/>
<dbReference type="CDD" id="cd06257">
    <property type="entry name" value="DnaJ"/>
    <property type="match status" value="2"/>
</dbReference>
<keyword evidence="1" id="KW-0143">Chaperone</keyword>
<name>A0A2A2L0N1_9BILA</name>
<gene>
    <name evidence="3" type="ORF">WR25_19085</name>
</gene>
<dbReference type="InterPro" id="IPR036869">
    <property type="entry name" value="J_dom_sf"/>
</dbReference>
<dbReference type="PRINTS" id="PR00625">
    <property type="entry name" value="JDOMAIN"/>
</dbReference>
<dbReference type="InterPro" id="IPR001623">
    <property type="entry name" value="DnaJ_domain"/>
</dbReference>
<dbReference type="PROSITE" id="PS00636">
    <property type="entry name" value="DNAJ_1"/>
    <property type="match status" value="1"/>
</dbReference>
<organism evidence="3 4">
    <name type="scientific">Diploscapter pachys</name>
    <dbReference type="NCBI Taxonomy" id="2018661"/>
    <lineage>
        <taxon>Eukaryota</taxon>
        <taxon>Metazoa</taxon>
        <taxon>Ecdysozoa</taxon>
        <taxon>Nematoda</taxon>
        <taxon>Chromadorea</taxon>
        <taxon>Rhabditida</taxon>
        <taxon>Rhabditina</taxon>
        <taxon>Rhabditomorpha</taxon>
        <taxon>Rhabditoidea</taxon>
        <taxon>Rhabditidae</taxon>
        <taxon>Diploscapter</taxon>
    </lineage>
</organism>
<evidence type="ECO:0000313" key="4">
    <source>
        <dbReference type="Proteomes" id="UP000218231"/>
    </source>
</evidence>
<feature type="domain" description="J" evidence="2">
    <location>
        <begin position="22"/>
        <end position="97"/>
    </location>
</feature>
<dbReference type="OrthoDB" id="376357at2759"/>
<evidence type="ECO:0000256" key="1">
    <source>
        <dbReference type="ARBA" id="ARBA00023186"/>
    </source>
</evidence>
<dbReference type="InterPro" id="IPR018253">
    <property type="entry name" value="DnaJ_domain_CS"/>
</dbReference>
<dbReference type="EMBL" id="LIAE01007377">
    <property type="protein sequence ID" value="PAV79708.1"/>
    <property type="molecule type" value="Genomic_DNA"/>
</dbReference>
<dbReference type="STRING" id="2018661.A0A2A2L0N1"/>
<reference evidence="3 4" key="1">
    <citation type="journal article" date="2017" name="Curr. Biol.">
        <title>Genome architecture and evolution of a unichromosomal asexual nematode.</title>
        <authorList>
            <person name="Fradin H."/>
            <person name="Zegar C."/>
            <person name="Gutwein M."/>
            <person name="Lucas J."/>
            <person name="Kovtun M."/>
            <person name="Corcoran D."/>
            <person name="Baugh L.R."/>
            <person name="Kiontke K."/>
            <person name="Gunsalus K."/>
            <person name="Fitch D.H."/>
            <person name="Piano F."/>
        </authorList>
    </citation>
    <scope>NUCLEOTIDE SEQUENCE [LARGE SCALE GENOMIC DNA]</scope>
    <source>
        <strain evidence="3">PF1309</strain>
    </source>
</reference>
<sequence>MNASLPKDTVFDIFVTFHETKTHYEILEVKRTASQDEIRSAFVKKTKELHPDTAISKNTDSRIGWSRKSPTDEFVLVKEAYDILRDPEKRKQYDADNSDWDSPGFLKPVAREKSREQTIIDLNIERNESYMGPRKEQGYTGKHFSFGLPDYYAILGVSRTATQREIKSAYYKLSKKYHPDVTGNNKEAQAKFIQVTEAYETLKDPDRRNAYDNMSSGRQGSRYPGDNTFYQQTYTYHNRNPFHSKTYTEQEYQRIWEQFNRMKEERDKYDRTFRMNREKIWDEYQRRRATRWHEFHQKHPNSSEFERQTQEAFQEFFRGMNKGSSRQVFVRFLMLFFLKIQFSELQFSVQNIYGVLRDLRHRFYRSVPVIRTGTG</sequence>
<dbReference type="InterPro" id="IPR051938">
    <property type="entry name" value="Apopto_cytoskel_mod"/>
</dbReference>
<feature type="domain" description="J" evidence="2">
    <location>
        <begin position="150"/>
        <end position="215"/>
    </location>
</feature>
<dbReference type="Proteomes" id="UP000218231">
    <property type="component" value="Unassembled WGS sequence"/>
</dbReference>
<dbReference type="Pfam" id="PF00226">
    <property type="entry name" value="DnaJ"/>
    <property type="match status" value="2"/>
</dbReference>
<dbReference type="SMART" id="SM00271">
    <property type="entry name" value="DnaJ"/>
    <property type="match status" value="2"/>
</dbReference>
<evidence type="ECO:0000259" key="2">
    <source>
        <dbReference type="PROSITE" id="PS50076"/>
    </source>
</evidence>